<reference evidence="2" key="3">
    <citation type="submission" date="2015-04" db="UniProtKB">
        <authorList>
            <consortium name="EnsemblPlants"/>
        </authorList>
    </citation>
    <scope>IDENTIFICATION</scope>
</reference>
<accession>A0A0D9V964</accession>
<dbReference type="AlphaFoldDB" id="A0A0D9V964"/>
<evidence type="ECO:0000313" key="3">
    <source>
        <dbReference type="Proteomes" id="UP000032180"/>
    </source>
</evidence>
<feature type="transmembrane region" description="Helical" evidence="1">
    <location>
        <begin position="78"/>
        <end position="97"/>
    </location>
</feature>
<dbReference type="Gramene" id="LPERR01G35450.1">
    <property type="protein sequence ID" value="LPERR01G35450.1"/>
    <property type="gene ID" value="LPERR01G35450"/>
</dbReference>
<dbReference type="Proteomes" id="UP000032180">
    <property type="component" value="Chromosome 1"/>
</dbReference>
<proteinExistence type="predicted"/>
<evidence type="ECO:0000256" key="1">
    <source>
        <dbReference type="SAM" id="Phobius"/>
    </source>
</evidence>
<protein>
    <submittedName>
        <fullName evidence="2">Uncharacterized protein</fullName>
    </submittedName>
</protein>
<dbReference type="HOGENOM" id="CLU_2100388_0_0_1"/>
<keyword evidence="3" id="KW-1185">Reference proteome</keyword>
<organism evidence="2 3">
    <name type="scientific">Leersia perrieri</name>
    <dbReference type="NCBI Taxonomy" id="77586"/>
    <lineage>
        <taxon>Eukaryota</taxon>
        <taxon>Viridiplantae</taxon>
        <taxon>Streptophyta</taxon>
        <taxon>Embryophyta</taxon>
        <taxon>Tracheophyta</taxon>
        <taxon>Spermatophyta</taxon>
        <taxon>Magnoliopsida</taxon>
        <taxon>Liliopsida</taxon>
        <taxon>Poales</taxon>
        <taxon>Poaceae</taxon>
        <taxon>BOP clade</taxon>
        <taxon>Oryzoideae</taxon>
        <taxon>Oryzeae</taxon>
        <taxon>Oryzinae</taxon>
        <taxon>Leersia</taxon>
    </lineage>
</organism>
<keyword evidence="1" id="KW-1133">Transmembrane helix</keyword>
<dbReference type="EnsemblPlants" id="LPERR01G35450.1">
    <property type="protein sequence ID" value="LPERR01G35450.1"/>
    <property type="gene ID" value="LPERR01G35450"/>
</dbReference>
<sequence length="116" mass="12984">MGPDEVFGAKEVGRVSSFFDTMSLVLDFVPLIIAVFFDWKRTMKHVSPFPLFSGTIVNVLLVYHIMFVVDTEKHKATLYVATVGLVMGSVYVFLVGVRDSASGDKWSGIFWVCKLK</sequence>
<feature type="transmembrane region" description="Helical" evidence="1">
    <location>
        <begin position="15"/>
        <end position="37"/>
    </location>
</feature>
<evidence type="ECO:0000313" key="2">
    <source>
        <dbReference type="EnsemblPlants" id="LPERR01G35450.1"/>
    </source>
</evidence>
<reference evidence="2 3" key="1">
    <citation type="submission" date="2012-08" db="EMBL/GenBank/DDBJ databases">
        <title>Oryza genome evolution.</title>
        <authorList>
            <person name="Wing R.A."/>
        </authorList>
    </citation>
    <scope>NUCLEOTIDE SEQUENCE</scope>
</reference>
<keyword evidence="1" id="KW-0812">Transmembrane</keyword>
<feature type="transmembrane region" description="Helical" evidence="1">
    <location>
        <begin position="49"/>
        <end position="66"/>
    </location>
</feature>
<keyword evidence="1" id="KW-0472">Membrane</keyword>
<reference evidence="3" key="2">
    <citation type="submission" date="2013-12" db="EMBL/GenBank/DDBJ databases">
        <authorList>
            <person name="Yu Y."/>
            <person name="Lee S."/>
            <person name="de Baynast K."/>
            <person name="Wissotski M."/>
            <person name="Liu L."/>
            <person name="Talag J."/>
            <person name="Goicoechea J."/>
            <person name="Angelova A."/>
            <person name="Jetty R."/>
            <person name="Kudrna D."/>
            <person name="Golser W."/>
            <person name="Rivera L."/>
            <person name="Zhang J."/>
            <person name="Wing R."/>
        </authorList>
    </citation>
    <scope>NUCLEOTIDE SEQUENCE</scope>
</reference>
<name>A0A0D9V964_9ORYZ</name>